<keyword evidence="4" id="KW-1185">Reference proteome</keyword>
<dbReference type="EMBL" id="LFZO01000145">
    <property type="protein sequence ID" value="KXT12642.1"/>
    <property type="molecule type" value="Genomic_DNA"/>
</dbReference>
<comment type="caution">
    <text evidence="3">The sequence shown here is derived from an EMBL/GenBank/DDBJ whole genome shotgun (WGS) entry which is preliminary data.</text>
</comment>
<evidence type="ECO:0000256" key="2">
    <source>
        <dbReference type="SAM" id="SignalP"/>
    </source>
</evidence>
<organism evidence="3 4">
    <name type="scientific">Pseudocercospora musae</name>
    <dbReference type="NCBI Taxonomy" id="113226"/>
    <lineage>
        <taxon>Eukaryota</taxon>
        <taxon>Fungi</taxon>
        <taxon>Dikarya</taxon>
        <taxon>Ascomycota</taxon>
        <taxon>Pezizomycotina</taxon>
        <taxon>Dothideomycetes</taxon>
        <taxon>Dothideomycetidae</taxon>
        <taxon>Mycosphaerellales</taxon>
        <taxon>Mycosphaerellaceae</taxon>
        <taxon>Pseudocercospora</taxon>
    </lineage>
</organism>
<name>A0A139IDG2_9PEZI</name>
<keyword evidence="2" id="KW-0732">Signal</keyword>
<accession>A0A139IDG2</accession>
<sequence>CVLLPLQTFLASSFFLTLLCLTSSSTSNHHHIINHPHPLPMARAYTVSSRVSFGASSTACLRSGALPGAPTFEARRTTRSVTDGLWAPRISSASSPSPRSPSLRASSFLGSRRARCEPQGSPSLLLPSPDRVQALTSCSERAAWLTSLFSTRSSLSPHQARAQRHCQYHCHRSDRSESPGQCLSLTTLSPQAKSLFKSGARLAPWLITLPPHGLYLPRKPGASPKASSVPVLTSNHSSFPNKTKRWPISPKINTQTRSAQMPPRSTATERYLTMSISIRTQRQKSANHHRFDGLRLYFTHSLVLMYWGDGGVQPLAAMVAACGISIGGRPALLPTISSEKSRIRYERRPAPRIALHPARCPLLPLHNATNDEHLHWL</sequence>
<evidence type="ECO:0000313" key="4">
    <source>
        <dbReference type="Proteomes" id="UP000073492"/>
    </source>
</evidence>
<dbReference type="Proteomes" id="UP000073492">
    <property type="component" value="Unassembled WGS sequence"/>
</dbReference>
<feature type="region of interest" description="Disordered" evidence="1">
    <location>
        <begin position="226"/>
        <end position="249"/>
    </location>
</feature>
<proteinExistence type="predicted"/>
<gene>
    <name evidence="3" type="ORF">AC579_4214</name>
</gene>
<evidence type="ECO:0000256" key="1">
    <source>
        <dbReference type="SAM" id="MobiDB-lite"/>
    </source>
</evidence>
<feature type="chain" id="PRO_5007297389" evidence="2">
    <location>
        <begin position="25"/>
        <end position="377"/>
    </location>
</feature>
<evidence type="ECO:0000313" key="3">
    <source>
        <dbReference type="EMBL" id="KXT12642.1"/>
    </source>
</evidence>
<feature type="signal peptide" evidence="2">
    <location>
        <begin position="1"/>
        <end position="24"/>
    </location>
</feature>
<protein>
    <submittedName>
        <fullName evidence="3">Uncharacterized protein</fullName>
    </submittedName>
</protein>
<dbReference type="AlphaFoldDB" id="A0A139IDG2"/>
<feature type="non-terminal residue" evidence="3">
    <location>
        <position position="1"/>
    </location>
</feature>
<reference evidence="3 4" key="1">
    <citation type="submission" date="2015-07" db="EMBL/GenBank/DDBJ databases">
        <title>Comparative genomics of the Sigatoka disease complex on banana suggests a link between parallel evolutionary changes in Pseudocercospora fijiensis and Pseudocercospora eumusae and increased virulence on the banana host.</title>
        <authorList>
            <person name="Chang T.-C."/>
            <person name="Salvucci A."/>
            <person name="Crous P.W."/>
            <person name="Stergiopoulos I."/>
        </authorList>
    </citation>
    <scope>NUCLEOTIDE SEQUENCE [LARGE SCALE GENOMIC DNA]</scope>
    <source>
        <strain evidence="3 4">CBS 116634</strain>
    </source>
</reference>
<feature type="compositionally biased region" description="Polar residues" evidence="1">
    <location>
        <begin position="230"/>
        <end position="241"/>
    </location>
</feature>